<organism evidence="2 3">
    <name type="scientific">Zancudomyces culisetae</name>
    <name type="common">Gut fungus</name>
    <name type="synonym">Smittium culisetae</name>
    <dbReference type="NCBI Taxonomy" id="1213189"/>
    <lineage>
        <taxon>Eukaryota</taxon>
        <taxon>Fungi</taxon>
        <taxon>Fungi incertae sedis</taxon>
        <taxon>Zoopagomycota</taxon>
        <taxon>Kickxellomycotina</taxon>
        <taxon>Harpellomycetes</taxon>
        <taxon>Harpellales</taxon>
        <taxon>Legeriomycetaceae</taxon>
        <taxon>Zancudomyces</taxon>
    </lineage>
</organism>
<gene>
    <name evidence="2" type="ORF">AX774_g8103</name>
</gene>
<evidence type="ECO:0000313" key="3">
    <source>
        <dbReference type="Proteomes" id="UP000188320"/>
    </source>
</evidence>
<proteinExistence type="predicted"/>
<accession>A0A1R1PC07</accession>
<protein>
    <submittedName>
        <fullName evidence="2">Uncharacterized protein</fullName>
    </submittedName>
</protein>
<evidence type="ECO:0000256" key="1">
    <source>
        <dbReference type="SAM" id="Coils"/>
    </source>
</evidence>
<sequence length="170" mass="19566">MDENSQVTPYSKLHNKMKSEVIKKSNFETPITKILASTDTKKFDKSVSMNPNDGLDILLNAKSEQLATSKMHNYKSENESLRTKITKLKDELKEKNQYIDTITKKYKATQQELDTTKNKLQEMIENRVPLEDFTDVCKANKVLQEKLDEKDALLKECEEVLAEYAAAEEV</sequence>
<reference evidence="3" key="1">
    <citation type="submission" date="2017-01" db="EMBL/GenBank/DDBJ databases">
        <authorList>
            <person name="Wang Y."/>
            <person name="White M."/>
            <person name="Kvist S."/>
            <person name="Moncalvo J.-M."/>
        </authorList>
    </citation>
    <scope>NUCLEOTIDE SEQUENCE [LARGE SCALE GENOMIC DNA]</scope>
    <source>
        <strain evidence="3">COL-18-3</strain>
    </source>
</reference>
<keyword evidence="3" id="KW-1185">Reference proteome</keyword>
<dbReference type="EMBL" id="LSSK01001912">
    <property type="protein sequence ID" value="OMH78507.1"/>
    <property type="molecule type" value="Genomic_DNA"/>
</dbReference>
<evidence type="ECO:0000313" key="2">
    <source>
        <dbReference type="EMBL" id="OMH78507.1"/>
    </source>
</evidence>
<name>A0A1R1PC07_ZANCU</name>
<dbReference type="AlphaFoldDB" id="A0A1R1PC07"/>
<keyword evidence="1" id="KW-0175">Coiled coil</keyword>
<feature type="coiled-coil region" evidence="1">
    <location>
        <begin position="71"/>
        <end position="170"/>
    </location>
</feature>
<comment type="caution">
    <text evidence="2">The sequence shown here is derived from an EMBL/GenBank/DDBJ whole genome shotgun (WGS) entry which is preliminary data.</text>
</comment>
<dbReference type="Proteomes" id="UP000188320">
    <property type="component" value="Unassembled WGS sequence"/>
</dbReference>